<dbReference type="PROSITE" id="PS51898">
    <property type="entry name" value="TYR_RECOMBINASE"/>
    <property type="match status" value="1"/>
</dbReference>
<proteinExistence type="inferred from homology"/>
<evidence type="ECO:0000313" key="6">
    <source>
        <dbReference type="Proteomes" id="UP001155280"/>
    </source>
</evidence>
<dbReference type="Pfam" id="PF13102">
    <property type="entry name" value="Phage_int_SAM_5"/>
    <property type="match status" value="1"/>
</dbReference>
<evidence type="ECO:0000256" key="1">
    <source>
        <dbReference type="ARBA" id="ARBA00008857"/>
    </source>
</evidence>
<evidence type="ECO:0000259" key="4">
    <source>
        <dbReference type="PROSITE" id="PS51898"/>
    </source>
</evidence>
<name>A0A9X2I7J0_9FLAO</name>
<keyword evidence="3" id="KW-0233">DNA recombination</keyword>
<evidence type="ECO:0000256" key="2">
    <source>
        <dbReference type="ARBA" id="ARBA00023125"/>
    </source>
</evidence>
<dbReference type="InterPro" id="IPR002104">
    <property type="entry name" value="Integrase_catalytic"/>
</dbReference>
<dbReference type="EMBL" id="JANCNS010000001">
    <property type="protein sequence ID" value="MCP9199134.1"/>
    <property type="molecule type" value="Genomic_DNA"/>
</dbReference>
<dbReference type="InterPro" id="IPR035386">
    <property type="entry name" value="Arm-DNA-bind_5"/>
</dbReference>
<dbReference type="Gene3D" id="1.10.150.130">
    <property type="match status" value="1"/>
</dbReference>
<dbReference type="GO" id="GO:0015074">
    <property type="term" value="P:DNA integration"/>
    <property type="evidence" value="ECO:0007669"/>
    <property type="project" value="InterPro"/>
</dbReference>
<evidence type="ECO:0000313" key="5">
    <source>
        <dbReference type="EMBL" id="MCP9199134.1"/>
    </source>
</evidence>
<accession>A0A9X2I7J0</accession>
<dbReference type="GO" id="GO:0003677">
    <property type="term" value="F:DNA binding"/>
    <property type="evidence" value="ECO:0007669"/>
    <property type="project" value="UniProtKB-KW"/>
</dbReference>
<dbReference type="PANTHER" id="PTHR30349:SF64">
    <property type="entry name" value="PROPHAGE INTEGRASE INTD-RELATED"/>
    <property type="match status" value="1"/>
</dbReference>
<dbReference type="GO" id="GO:0006310">
    <property type="term" value="P:DNA recombination"/>
    <property type="evidence" value="ECO:0007669"/>
    <property type="project" value="UniProtKB-KW"/>
</dbReference>
<dbReference type="CDD" id="cd01185">
    <property type="entry name" value="INTN1_C_like"/>
    <property type="match status" value="1"/>
</dbReference>
<dbReference type="InterPro" id="IPR011010">
    <property type="entry name" value="DNA_brk_join_enz"/>
</dbReference>
<dbReference type="PANTHER" id="PTHR30349">
    <property type="entry name" value="PHAGE INTEGRASE-RELATED"/>
    <property type="match status" value="1"/>
</dbReference>
<dbReference type="InterPro" id="IPR050090">
    <property type="entry name" value="Tyrosine_recombinase_XerCD"/>
</dbReference>
<evidence type="ECO:0000256" key="3">
    <source>
        <dbReference type="ARBA" id="ARBA00023172"/>
    </source>
</evidence>
<gene>
    <name evidence="5" type="ORF">MKO06_04385</name>
</gene>
<dbReference type="AlphaFoldDB" id="A0A9X2I7J0"/>
<dbReference type="InterPro" id="IPR010998">
    <property type="entry name" value="Integrase_recombinase_N"/>
</dbReference>
<keyword evidence="2" id="KW-0238">DNA-binding</keyword>
<dbReference type="Proteomes" id="UP001155280">
    <property type="component" value="Unassembled WGS sequence"/>
</dbReference>
<comment type="similarity">
    <text evidence="1">Belongs to the 'phage' integrase family.</text>
</comment>
<dbReference type="Pfam" id="PF17293">
    <property type="entry name" value="Arm-DNA-bind_5"/>
    <property type="match status" value="1"/>
</dbReference>
<protein>
    <submittedName>
        <fullName evidence="5">Site-specific integrase</fullName>
    </submittedName>
</protein>
<reference evidence="5" key="1">
    <citation type="submission" date="2022-07" db="EMBL/GenBank/DDBJ databases">
        <title>Gramela sediminis sp. nov., isolated from deep-sea sediment of the Indian Ocean.</title>
        <authorList>
            <person name="Shi H."/>
        </authorList>
    </citation>
    <scope>NUCLEOTIDE SEQUENCE</scope>
    <source>
        <strain evidence="5">GC03-9</strain>
    </source>
</reference>
<feature type="domain" description="Tyr recombinase" evidence="4">
    <location>
        <begin position="215"/>
        <end position="387"/>
    </location>
</feature>
<dbReference type="InterPro" id="IPR025269">
    <property type="entry name" value="SAM-like_dom"/>
</dbReference>
<dbReference type="RefSeq" id="WP_241549444.1">
    <property type="nucleotide sequence ID" value="NZ_JANCNS010000001.1"/>
</dbReference>
<dbReference type="Pfam" id="PF00589">
    <property type="entry name" value="Phage_integrase"/>
    <property type="match status" value="1"/>
</dbReference>
<organism evidence="5 6">
    <name type="scientific">Christiangramia oceanisediminis</name>
    <dbReference type="NCBI Taxonomy" id="2920386"/>
    <lineage>
        <taxon>Bacteria</taxon>
        <taxon>Pseudomonadati</taxon>
        <taxon>Bacteroidota</taxon>
        <taxon>Flavobacteriia</taxon>
        <taxon>Flavobacteriales</taxon>
        <taxon>Flavobacteriaceae</taxon>
        <taxon>Christiangramia</taxon>
    </lineage>
</organism>
<keyword evidence="6" id="KW-1185">Reference proteome</keyword>
<dbReference type="InterPro" id="IPR013762">
    <property type="entry name" value="Integrase-like_cat_sf"/>
</dbReference>
<dbReference type="SUPFAM" id="SSF56349">
    <property type="entry name" value="DNA breaking-rejoining enzymes"/>
    <property type="match status" value="1"/>
</dbReference>
<dbReference type="Gene3D" id="1.10.443.10">
    <property type="entry name" value="Intergrase catalytic core"/>
    <property type="match status" value="1"/>
</dbReference>
<comment type="caution">
    <text evidence="5">The sequence shown here is derived from an EMBL/GenBank/DDBJ whole genome shotgun (WGS) entry which is preliminary data.</text>
</comment>
<sequence length="393" mass="46453">MENRYLVHVIIRKDKKLKDGRHPLNLLVTLNGETFRMNIKGKRLKADEWNVKKRKPTSNCKNSSLVESELNKEVAKVEKFVLESNLKNRTITKEEVRNFYYEKDLKYDDFFTHYDDFLEKKFPNIAETTKKPYELLKTQLKEYRDYRKMKVLTLNDMNYSFISDFFHWVKVEKETGNSGLATRRKNLITVLEEFVKKDLIRKNYCKQIKRFPENEKDVFLTPKEIRKFKNADLECGKKTNGLEFSRDLYLFGCYTGLRYGDIMELEWKHIKDDHIKKVQQKTKKLVSTPLLPEAKRLLKFYKMKGLQGKVFPHRANATLNRDLKDIAGMAEINKVLTFHSARHTFGTILALNKVTPFHIAHVMGHSDVRMTSRYVNSNDEILGNIMKTVSFQN</sequence>